<dbReference type="CDD" id="cd00293">
    <property type="entry name" value="USP-like"/>
    <property type="match status" value="1"/>
</dbReference>
<protein>
    <submittedName>
        <fullName evidence="3">Universal stress protein family protein</fullName>
    </submittedName>
</protein>
<feature type="domain" description="UspA" evidence="2">
    <location>
        <begin position="4"/>
        <end position="146"/>
    </location>
</feature>
<dbReference type="InterPro" id="IPR006016">
    <property type="entry name" value="UspA"/>
</dbReference>
<proteinExistence type="inferred from homology"/>
<dbReference type="PRINTS" id="PR01438">
    <property type="entry name" value="UNVRSLSTRESS"/>
</dbReference>
<evidence type="ECO:0000259" key="2">
    <source>
        <dbReference type="Pfam" id="PF00582"/>
    </source>
</evidence>
<dbReference type="InterPro" id="IPR014729">
    <property type="entry name" value="Rossmann-like_a/b/a_fold"/>
</dbReference>
<dbReference type="InterPro" id="IPR006015">
    <property type="entry name" value="Universal_stress_UspA"/>
</dbReference>
<dbReference type="PANTHER" id="PTHR46268">
    <property type="entry name" value="STRESS RESPONSE PROTEIN NHAX"/>
    <property type="match status" value="1"/>
</dbReference>
<keyword evidence="4" id="KW-1185">Reference proteome</keyword>
<accession>A0A975GNA4</accession>
<evidence type="ECO:0000313" key="3">
    <source>
        <dbReference type="EMBL" id="QTA87761.1"/>
    </source>
</evidence>
<reference evidence="3" key="1">
    <citation type="journal article" date="2021" name="Microb. Physiol.">
        <title>Proteogenomic Insights into the Physiology of Marine, Sulfate-Reducing, Filamentous Desulfonema limicola and Desulfonema magnum.</title>
        <authorList>
            <person name="Schnaars V."/>
            <person name="Wohlbrand L."/>
            <person name="Scheve S."/>
            <person name="Hinrichs C."/>
            <person name="Reinhardt R."/>
            <person name="Rabus R."/>
        </authorList>
    </citation>
    <scope>NUCLEOTIDE SEQUENCE</scope>
    <source>
        <strain evidence="3">4be13</strain>
    </source>
</reference>
<dbReference type="Pfam" id="PF00582">
    <property type="entry name" value="Usp"/>
    <property type="match status" value="1"/>
</dbReference>
<organism evidence="3 4">
    <name type="scientific">Desulfonema magnum</name>
    <dbReference type="NCBI Taxonomy" id="45655"/>
    <lineage>
        <taxon>Bacteria</taxon>
        <taxon>Pseudomonadati</taxon>
        <taxon>Thermodesulfobacteriota</taxon>
        <taxon>Desulfobacteria</taxon>
        <taxon>Desulfobacterales</taxon>
        <taxon>Desulfococcaceae</taxon>
        <taxon>Desulfonema</taxon>
    </lineage>
</organism>
<gene>
    <name evidence="3" type="ORF">dnm_037980</name>
</gene>
<dbReference type="RefSeq" id="WP_207682820.1">
    <property type="nucleotide sequence ID" value="NZ_CP061800.1"/>
</dbReference>
<dbReference type="AlphaFoldDB" id="A0A975GNA4"/>
<dbReference type="Proteomes" id="UP000663722">
    <property type="component" value="Chromosome"/>
</dbReference>
<dbReference type="KEGG" id="dmm:dnm_037980"/>
<comment type="similarity">
    <text evidence="1">Belongs to the universal stress protein A family.</text>
</comment>
<dbReference type="EMBL" id="CP061800">
    <property type="protein sequence ID" value="QTA87761.1"/>
    <property type="molecule type" value="Genomic_DNA"/>
</dbReference>
<dbReference type="PANTHER" id="PTHR46268:SF6">
    <property type="entry name" value="UNIVERSAL STRESS PROTEIN UP12"/>
    <property type="match status" value="1"/>
</dbReference>
<evidence type="ECO:0000256" key="1">
    <source>
        <dbReference type="ARBA" id="ARBA00008791"/>
    </source>
</evidence>
<evidence type="ECO:0000313" key="4">
    <source>
        <dbReference type="Proteomes" id="UP000663722"/>
    </source>
</evidence>
<name>A0A975GNA4_9BACT</name>
<dbReference type="SUPFAM" id="SSF52402">
    <property type="entry name" value="Adenine nucleotide alpha hydrolases-like"/>
    <property type="match status" value="1"/>
</dbReference>
<sequence>MEEIKKILVAIAFSEYAKGIFNYAAKLATTLNADLIVANIINSRDVEAVGSIVSLGYEVNGDNYVRDIKKERQQVMEQIIKESSFPWERIRIIFKVGNPIDELLKIIIKEKADMIVMGPKGRTDVEHILVGSVAEKMFRRSPVTIVSYRDEKHMERLKRRIHLK</sequence>
<dbReference type="Gene3D" id="3.40.50.620">
    <property type="entry name" value="HUPs"/>
    <property type="match status" value="1"/>
</dbReference>